<proteinExistence type="predicted"/>
<name>A0ABQ9HGQ6_9NEOP</name>
<keyword evidence="2" id="KW-1185">Reference proteome</keyword>
<dbReference type="Proteomes" id="UP001159363">
    <property type="component" value="Chromosome 4"/>
</dbReference>
<accession>A0ABQ9HGQ6</accession>
<comment type="caution">
    <text evidence="1">The sequence shown here is derived from an EMBL/GenBank/DDBJ whole genome shotgun (WGS) entry which is preliminary data.</text>
</comment>
<protein>
    <submittedName>
        <fullName evidence="1">Uncharacterized protein</fullName>
    </submittedName>
</protein>
<gene>
    <name evidence="1" type="ORF">PR048_015358</name>
</gene>
<dbReference type="EMBL" id="JARBHB010000005">
    <property type="protein sequence ID" value="KAJ8883514.1"/>
    <property type="molecule type" value="Genomic_DNA"/>
</dbReference>
<reference evidence="1 2" key="1">
    <citation type="submission" date="2023-02" db="EMBL/GenBank/DDBJ databases">
        <title>LHISI_Scaffold_Assembly.</title>
        <authorList>
            <person name="Stuart O.P."/>
            <person name="Cleave R."/>
            <person name="Magrath M.J.L."/>
            <person name="Mikheyev A.S."/>
        </authorList>
    </citation>
    <scope>NUCLEOTIDE SEQUENCE [LARGE SCALE GENOMIC DNA]</scope>
    <source>
        <strain evidence="1">Daus_M_001</strain>
        <tissue evidence="1">Leg muscle</tissue>
    </source>
</reference>
<evidence type="ECO:0000313" key="2">
    <source>
        <dbReference type="Proteomes" id="UP001159363"/>
    </source>
</evidence>
<evidence type="ECO:0000313" key="1">
    <source>
        <dbReference type="EMBL" id="KAJ8883514.1"/>
    </source>
</evidence>
<organism evidence="1 2">
    <name type="scientific">Dryococelus australis</name>
    <dbReference type="NCBI Taxonomy" id="614101"/>
    <lineage>
        <taxon>Eukaryota</taxon>
        <taxon>Metazoa</taxon>
        <taxon>Ecdysozoa</taxon>
        <taxon>Arthropoda</taxon>
        <taxon>Hexapoda</taxon>
        <taxon>Insecta</taxon>
        <taxon>Pterygota</taxon>
        <taxon>Neoptera</taxon>
        <taxon>Polyneoptera</taxon>
        <taxon>Phasmatodea</taxon>
        <taxon>Verophasmatodea</taxon>
        <taxon>Anareolatae</taxon>
        <taxon>Phasmatidae</taxon>
        <taxon>Eurycanthinae</taxon>
        <taxon>Dryococelus</taxon>
    </lineage>
</organism>
<sequence>MTDFCSSAGNPVSKRQRNLLAEHVELVFLHNRLQLQRDLEKLCTLAGRSGEVEDCIQGHRARVEAQIWRLKQLKVCT</sequence>